<dbReference type="Gene3D" id="2.170.16.10">
    <property type="entry name" value="Hedgehog/Intein (Hint) domain"/>
    <property type="match status" value="1"/>
</dbReference>
<dbReference type="Pfam" id="PF13403">
    <property type="entry name" value="Hint_2"/>
    <property type="match status" value="1"/>
</dbReference>
<evidence type="ECO:0000259" key="1">
    <source>
        <dbReference type="Pfam" id="PF13403"/>
    </source>
</evidence>
<accession>A0ABT0PZJ7</accession>
<dbReference type="RefSeq" id="WP_249707661.1">
    <property type="nucleotide sequence ID" value="NZ_JAMFMB010000005.1"/>
</dbReference>
<dbReference type="InterPro" id="IPR028992">
    <property type="entry name" value="Hedgehog/Intein_dom"/>
</dbReference>
<reference evidence="2" key="1">
    <citation type="submission" date="2022-05" db="EMBL/GenBank/DDBJ databases">
        <authorList>
            <person name="Park J.-S."/>
        </authorList>
    </citation>
    <scope>NUCLEOTIDE SEQUENCE</scope>
    <source>
        <strain evidence="2">2012CJ41-6</strain>
    </source>
</reference>
<dbReference type="PROSITE" id="PS50817">
    <property type="entry name" value="INTEIN_N_TER"/>
    <property type="match status" value="1"/>
</dbReference>
<protein>
    <submittedName>
        <fullName evidence="2">Hint domain-containing protein</fullName>
    </submittedName>
</protein>
<dbReference type="EMBL" id="JAMFMB010000005">
    <property type="protein sequence ID" value="MCL6283060.1"/>
    <property type="molecule type" value="Genomic_DNA"/>
</dbReference>
<dbReference type="Proteomes" id="UP001203880">
    <property type="component" value="Unassembled WGS sequence"/>
</dbReference>
<keyword evidence="3" id="KW-1185">Reference proteome</keyword>
<sequence length="308" mass="32676">MTGTAWSTFTSLGVVGTITISDDDSFGIGDNLPDTETAALPVITAVSGTLPAGWVGLTLSFGWQQQIDGTGGPDALGMVIGGGTNFIPTHLVQYPGGTPIVTGTTYSASGIANVPSEIVVCFASGTQIQTVDGEVSVEELKVGDLIITKDNGPQPIRWIGATRRFAQGDMAPVVFQKGAIGNSRTLKLSPQHRLLISGWRAELLFGEDEVLIPAKALVNDSSIRFEPGGYVDYYHVLFDTHEIIISDGVPTESLFPADQSLDAMSHNARDEILDLFPDLADRKSPAFSCTARTSIGVKEGRLLAPENR</sequence>
<gene>
    <name evidence="2" type="ORF">M3P21_05885</name>
</gene>
<organism evidence="2 3">
    <name type="scientific">Ruegeria spongiae</name>
    <dbReference type="NCBI Taxonomy" id="2942209"/>
    <lineage>
        <taxon>Bacteria</taxon>
        <taxon>Pseudomonadati</taxon>
        <taxon>Pseudomonadota</taxon>
        <taxon>Alphaproteobacteria</taxon>
        <taxon>Rhodobacterales</taxon>
        <taxon>Roseobacteraceae</taxon>
        <taxon>Ruegeria</taxon>
    </lineage>
</organism>
<evidence type="ECO:0000313" key="3">
    <source>
        <dbReference type="Proteomes" id="UP001203880"/>
    </source>
</evidence>
<dbReference type="SUPFAM" id="SSF51294">
    <property type="entry name" value="Hedgehog/intein (Hint) domain"/>
    <property type="match status" value="1"/>
</dbReference>
<name>A0ABT0PZJ7_9RHOB</name>
<dbReference type="InterPro" id="IPR036844">
    <property type="entry name" value="Hint_dom_sf"/>
</dbReference>
<evidence type="ECO:0000313" key="2">
    <source>
        <dbReference type="EMBL" id="MCL6283060.1"/>
    </source>
</evidence>
<dbReference type="InterPro" id="IPR006141">
    <property type="entry name" value="Intein_N"/>
</dbReference>
<comment type="caution">
    <text evidence="2">The sequence shown here is derived from an EMBL/GenBank/DDBJ whole genome shotgun (WGS) entry which is preliminary data.</text>
</comment>
<feature type="domain" description="Hedgehog/Intein (Hint)" evidence="1">
    <location>
        <begin position="120"/>
        <end position="257"/>
    </location>
</feature>
<proteinExistence type="predicted"/>